<dbReference type="EMBL" id="CP017634">
    <property type="protein sequence ID" value="ATW24352.1"/>
    <property type="molecule type" value="Genomic_DNA"/>
</dbReference>
<evidence type="ECO:0000313" key="2">
    <source>
        <dbReference type="EMBL" id="ATW24352.1"/>
    </source>
</evidence>
<dbReference type="AlphaFoldDB" id="A0A3G1KPG2"/>
<keyword evidence="1" id="KW-0812">Transmembrane</keyword>
<feature type="transmembrane region" description="Helical" evidence="1">
    <location>
        <begin position="6"/>
        <end position="27"/>
    </location>
</feature>
<dbReference type="KEGG" id="fwa:DCMF_05740"/>
<evidence type="ECO:0000313" key="3">
    <source>
        <dbReference type="Proteomes" id="UP000323521"/>
    </source>
</evidence>
<keyword evidence="1" id="KW-1133">Transmembrane helix</keyword>
<keyword evidence="3" id="KW-1185">Reference proteome</keyword>
<dbReference type="RefSeq" id="WP_148133543.1">
    <property type="nucleotide sequence ID" value="NZ_CP017634.1"/>
</dbReference>
<evidence type="ECO:0008006" key="4">
    <source>
        <dbReference type="Google" id="ProtNLM"/>
    </source>
</evidence>
<sequence length="120" mass="12760">MHISQGPLTVLLGLGIFIILALLPSLFKKNRTSGVEAVVKPEPPVPAKAPVLTPVQTPKGISPALVAAITASICAMTGKSAEEFTFTAIRRVSGSHPVWSFVGTTDIIATRQRFIERGNR</sequence>
<accession>A0A3G1KPG2</accession>
<dbReference type="Proteomes" id="UP000323521">
    <property type="component" value="Chromosome"/>
</dbReference>
<protein>
    <recommendedName>
        <fullName evidence="4">Oxaloacetate decarboxylase, gamma chain</fullName>
    </recommendedName>
</protein>
<evidence type="ECO:0000256" key="1">
    <source>
        <dbReference type="SAM" id="Phobius"/>
    </source>
</evidence>
<dbReference type="OrthoDB" id="1813076at2"/>
<reference evidence="2 3" key="1">
    <citation type="submission" date="2016-10" db="EMBL/GenBank/DDBJ databases">
        <title>Complete Genome Sequence of Peptococcaceae strain DCMF.</title>
        <authorList>
            <person name="Edwards R.J."/>
            <person name="Holland S.I."/>
            <person name="Deshpande N.P."/>
            <person name="Wong Y.K."/>
            <person name="Ertan H."/>
            <person name="Manefield M."/>
            <person name="Russell T.L."/>
            <person name="Lee M.J."/>
        </authorList>
    </citation>
    <scope>NUCLEOTIDE SEQUENCE [LARGE SCALE GENOMIC DNA]</scope>
    <source>
        <strain evidence="2 3">DCMF</strain>
    </source>
</reference>
<proteinExistence type="predicted"/>
<name>A0A3G1KPG2_FORW1</name>
<organism evidence="2 3">
    <name type="scientific">Formimonas warabiya</name>
    <dbReference type="NCBI Taxonomy" id="1761012"/>
    <lineage>
        <taxon>Bacteria</taxon>
        <taxon>Bacillati</taxon>
        <taxon>Bacillota</taxon>
        <taxon>Clostridia</taxon>
        <taxon>Eubacteriales</taxon>
        <taxon>Peptococcaceae</taxon>
        <taxon>Candidatus Formimonas</taxon>
    </lineage>
</organism>
<gene>
    <name evidence="2" type="ORF">DCMF_05740</name>
</gene>
<keyword evidence="1" id="KW-0472">Membrane</keyword>